<dbReference type="PROSITE" id="PS51257">
    <property type="entry name" value="PROKAR_LIPOPROTEIN"/>
    <property type="match status" value="1"/>
</dbReference>
<comment type="caution">
    <text evidence="3">The sequence shown here is derived from an EMBL/GenBank/DDBJ whole genome shotgun (WGS) entry which is preliminary data.</text>
</comment>
<reference evidence="3 4" key="1">
    <citation type="submission" date="2023-11" db="EMBL/GenBank/DDBJ databases">
        <authorList>
            <person name="Hedman E."/>
            <person name="Englund M."/>
            <person name="Stromberg M."/>
            <person name="Nyberg Akerstrom W."/>
            <person name="Nylinder S."/>
            <person name="Jareborg N."/>
            <person name="Kallberg Y."/>
            <person name="Kronander E."/>
        </authorList>
    </citation>
    <scope>NUCLEOTIDE SEQUENCE [LARGE SCALE GENOMIC DNA]</scope>
</reference>
<dbReference type="GO" id="GO:0003824">
    <property type="term" value="F:catalytic activity"/>
    <property type="evidence" value="ECO:0007669"/>
    <property type="project" value="InterPro"/>
</dbReference>
<dbReference type="PANTHER" id="PTHR36688">
    <property type="entry name" value="ENDO/EXONUCLEASE/PHOSPHATASE DOMAIN-CONTAINING PROTEIN"/>
    <property type="match status" value="1"/>
</dbReference>
<dbReference type="CDD" id="cd01650">
    <property type="entry name" value="RT_nLTR_like"/>
    <property type="match status" value="1"/>
</dbReference>
<evidence type="ECO:0000313" key="4">
    <source>
        <dbReference type="Proteomes" id="UP001314205"/>
    </source>
</evidence>
<feature type="compositionally biased region" description="Polar residues" evidence="1">
    <location>
        <begin position="340"/>
        <end position="350"/>
    </location>
</feature>
<accession>A0AAV1LNV8</accession>
<dbReference type="Pfam" id="PF00078">
    <property type="entry name" value="RVT_1"/>
    <property type="match status" value="1"/>
</dbReference>
<feature type="region of interest" description="Disordered" evidence="1">
    <location>
        <begin position="316"/>
        <end position="350"/>
    </location>
</feature>
<proteinExistence type="predicted"/>
<dbReference type="PANTHER" id="PTHR36688:SF2">
    <property type="entry name" value="ENDONUCLEASE_EXONUCLEASE_PHOSPHATASE DOMAIN-CONTAINING PROTEIN"/>
    <property type="match status" value="1"/>
</dbReference>
<dbReference type="AlphaFoldDB" id="A0AAV1LNV8"/>
<dbReference type="Proteomes" id="UP001314205">
    <property type="component" value="Unassembled WGS sequence"/>
</dbReference>
<dbReference type="PROSITE" id="PS50878">
    <property type="entry name" value="RT_POL"/>
    <property type="match status" value="1"/>
</dbReference>
<evidence type="ECO:0000259" key="2">
    <source>
        <dbReference type="PROSITE" id="PS50878"/>
    </source>
</evidence>
<protein>
    <recommendedName>
        <fullName evidence="2">Reverse transcriptase domain-containing protein</fullName>
    </recommendedName>
</protein>
<evidence type="ECO:0000256" key="1">
    <source>
        <dbReference type="SAM" id="MobiDB-lite"/>
    </source>
</evidence>
<dbReference type="InterPro" id="IPR036691">
    <property type="entry name" value="Endo/exonu/phosph_ase_sf"/>
</dbReference>
<evidence type="ECO:0000313" key="3">
    <source>
        <dbReference type="EMBL" id="CAK1597098.1"/>
    </source>
</evidence>
<dbReference type="InterPro" id="IPR005135">
    <property type="entry name" value="Endo/exonuclease/phosphatase"/>
</dbReference>
<sequence length="839" mass="94706">MEATVCRLAMTGHQSIFIASCYIPSKTLPLKKDFEAILSLGNSVIMFGDFNSKHTEWTCRTTTRSGKLLLDITQSLDITVHSPLGVTHFPDNTDYAPDVLDFALLKGVSLNLRAIETLDDLGSDHRPVSLILGHQPPLPTPSTKTFTNWKGFKESLAKALDSQDSPISLSSDLDSPEKIDTAVDSLSTLIKTSLKENERVVPVANNSGLPLHISNLLKAKKAAFRRAAKYPTPEYRRTANRLQRELRFRLSEFRDLKKSKLMENISPSHTAYYQMARALRIDAIFHTPPLSRPDGTVAFEDEEKAECFADSIAAQCSPSSQPVDPSHVQAVEDEVRRRNSPPTASEPISVSNDELSSLIKGLKPKKAPGADGISNQALKNFPEQVLTLLSIIFNACFNLSYFPTTWKEATVIGIPKPGKPLNLPSSHRPISLLKAMGKLFERVIQNRMRRHLFPTDGDPLIIPHQFGFRAKHSCPQQVHRIVEYILSGFYPRRHKTIAVFFDIAKAFDRVWHTGLIYKLYKIGLPDRLVRLVASYLNHRTFRFRHEGTLSSQRPIKAGVPQGSVLAPLLYILFTNDIPIPPKGVQLSLFADDTALYCKGISLPFIRNKVQKSVDDLGAWFKKWRIDVNPEKSSAVHFDYKRRRLKNTPPIRMLGTPVPWHTSAKYLGVTLDTGLTFRPHVKRVTRHARFYLNRLNSMLGRHSKMSLRNKRTLYKVCIRPVMSYAGPIFAHSNPKIINELQVVQNLFCRRAANAPWYVRNADLHRDLELPTIQQFLKKLSENFFKASESHSNHFIREAANYAAPLPSRYSVRRPRNSLSDPPNKLSNDLNCLLAAQANSN</sequence>
<feature type="domain" description="Reverse transcriptase" evidence="2">
    <location>
        <begin position="395"/>
        <end position="670"/>
    </location>
</feature>
<name>A0AAV1LNV8_9NEOP</name>
<organism evidence="3 4">
    <name type="scientific">Parnassius mnemosyne</name>
    <name type="common">clouded apollo</name>
    <dbReference type="NCBI Taxonomy" id="213953"/>
    <lineage>
        <taxon>Eukaryota</taxon>
        <taxon>Metazoa</taxon>
        <taxon>Ecdysozoa</taxon>
        <taxon>Arthropoda</taxon>
        <taxon>Hexapoda</taxon>
        <taxon>Insecta</taxon>
        <taxon>Pterygota</taxon>
        <taxon>Neoptera</taxon>
        <taxon>Endopterygota</taxon>
        <taxon>Lepidoptera</taxon>
        <taxon>Glossata</taxon>
        <taxon>Ditrysia</taxon>
        <taxon>Papilionoidea</taxon>
        <taxon>Papilionidae</taxon>
        <taxon>Parnassiinae</taxon>
        <taxon>Parnassini</taxon>
        <taxon>Parnassius</taxon>
        <taxon>Driopa</taxon>
    </lineage>
</organism>
<gene>
    <name evidence="3" type="ORF">PARMNEM_LOCUS16370</name>
</gene>
<dbReference type="SUPFAM" id="SSF56219">
    <property type="entry name" value="DNase I-like"/>
    <property type="match status" value="1"/>
</dbReference>
<dbReference type="InterPro" id="IPR052560">
    <property type="entry name" value="RdDP_mobile_element"/>
</dbReference>
<dbReference type="Gene3D" id="3.60.10.10">
    <property type="entry name" value="Endonuclease/exonuclease/phosphatase"/>
    <property type="match status" value="1"/>
</dbReference>
<dbReference type="InterPro" id="IPR000477">
    <property type="entry name" value="RT_dom"/>
</dbReference>
<dbReference type="EMBL" id="CAVLGL010000094">
    <property type="protein sequence ID" value="CAK1597098.1"/>
    <property type="molecule type" value="Genomic_DNA"/>
</dbReference>
<keyword evidence="4" id="KW-1185">Reference proteome</keyword>
<dbReference type="Pfam" id="PF14529">
    <property type="entry name" value="Exo_endo_phos_2"/>
    <property type="match status" value="1"/>
</dbReference>